<dbReference type="InterPro" id="IPR045946">
    <property type="entry name" value="DUF6366"/>
</dbReference>
<evidence type="ECO:0000256" key="2">
    <source>
        <dbReference type="SAM" id="Phobius"/>
    </source>
</evidence>
<keyword evidence="4" id="KW-1185">Reference proteome</keyword>
<keyword evidence="2" id="KW-0472">Membrane</keyword>
<dbReference type="Pfam" id="PF19893">
    <property type="entry name" value="DUF6366"/>
    <property type="match status" value="1"/>
</dbReference>
<reference evidence="3 4" key="1">
    <citation type="submission" date="2018-05" db="EMBL/GenBank/DDBJ databases">
        <title>Genomic Encyclopedia of Type Strains, Phase IV (KMG-IV): sequencing the most valuable type-strain genomes for metagenomic binning, comparative biology and taxonomic classification.</title>
        <authorList>
            <person name="Goeker M."/>
        </authorList>
    </citation>
    <scope>NUCLEOTIDE SEQUENCE [LARGE SCALE GENOMIC DNA]</scope>
    <source>
        <strain evidence="3 4">DSM 22440</strain>
    </source>
</reference>
<name>A0A2V3WDE1_9BACI</name>
<organism evidence="3 4">
    <name type="scientific">Streptohalobacillus salinus</name>
    <dbReference type="NCBI Taxonomy" id="621096"/>
    <lineage>
        <taxon>Bacteria</taxon>
        <taxon>Bacillati</taxon>
        <taxon>Bacillota</taxon>
        <taxon>Bacilli</taxon>
        <taxon>Bacillales</taxon>
        <taxon>Bacillaceae</taxon>
        <taxon>Streptohalobacillus</taxon>
    </lineage>
</organism>
<sequence>MSHGGVGVKNQTKEKLRQEEWKKDPTAAMRDGFERGNAGSLTELVSGLGFKGFLAVIVVITVVFLLTTFL</sequence>
<feature type="compositionally biased region" description="Basic and acidic residues" evidence="1">
    <location>
        <begin position="11"/>
        <end position="22"/>
    </location>
</feature>
<feature type="region of interest" description="Disordered" evidence="1">
    <location>
        <begin position="1"/>
        <end position="22"/>
    </location>
</feature>
<evidence type="ECO:0000256" key="1">
    <source>
        <dbReference type="SAM" id="MobiDB-lite"/>
    </source>
</evidence>
<dbReference type="AlphaFoldDB" id="A0A2V3WDE1"/>
<dbReference type="Proteomes" id="UP000247922">
    <property type="component" value="Unassembled WGS sequence"/>
</dbReference>
<dbReference type="EMBL" id="QJJR01000001">
    <property type="protein sequence ID" value="PXW92926.1"/>
    <property type="molecule type" value="Genomic_DNA"/>
</dbReference>
<dbReference type="OrthoDB" id="2935923at2"/>
<gene>
    <name evidence="3" type="ORF">DES38_1014</name>
</gene>
<keyword evidence="2" id="KW-1133">Transmembrane helix</keyword>
<accession>A0A2V3WDE1</accession>
<evidence type="ECO:0000313" key="3">
    <source>
        <dbReference type="EMBL" id="PXW92926.1"/>
    </source>
</evidence>
<evidence type="ECO:0000313" key="4">
    <source>
        <dbReference type="Proteomes" id="UP000247922"/>
    </source>
</evidence>
<feature type="transmembrane region" description="Helical" evidence="2">
    <location>
        <begin position="48"/>
        <end position="69"/>
    </location>
</feature>
<proteinExistence type="predicted"/>
<comment type="caution">
    <text evidence="3">The sequence shown here is derived from an EMBL/GenBank/DDBJ whole genome shotgun (WGS) entry which is preliminary data.</text>
</comment>
<keyword evidence="2" id="KW-0812">Transmembrane</keyword>
<protein>
    <submittedName>
        <fullName evidence="3">Uncharacterized protein</fullName>
    </submittedName>
</protein>